<proteinExistence type="predicted"/>
<protein>
    <submittedName>
        <fullName evidence="2">Uncharacterized protein</fullName>
    </submittedName>
</protein>
<evidence type="ECO:0000313" key="2">
    <source>
        <dbReference type="EMBL" id="KAF0722642.1"/>
    </source>
</evidence>
<comment type="caution">
    <text evidence="2">The sequence shown here is derived from an EMBL/GenBank/DDBJ whole genome shotgun (WGS) entry which is preliminary data.</text>
</comment>
<dbReference type="GO" id="GO:0016020">
    <property type="term" value="C:membrane"/>
    <property type="evidence" value="ECO:0007669"/>
    <property type="project" value="TreeGrafter"/>
</dbReference>
<feature type="transmembrane region" description="Helical" evidence="1">
    <location>
        <begin position="53"/>
        <end position="74"/>
    </location>
</feature>
<dbReference type="PROSITE" id="PS50244">
    <property type="entry name" value="S5A_REDUCTASE"/>
    <property type="match status" value="1"/>
</dbReference>
<dbReference type="Gene3D" id="1.20.120.1630">
    <property type="match status" value="1"/>
</dbReference>
<feature type="transmembrane region" description="Helical" evidence="1">
    <location>
        <begin position="155"/>
        <end position="177"/>
    </location>
</feature>
<keyword evidence="1" id="KW-1133">Transmembrane helix</keyword>
<dbReference type="InterPro" id="IPR010721">
    <property type="entry name" value="UstE-like"/>
</dbReference>
<dbReference type="PANTHER" id="PTHR32251:SF17">
    <property type="entry name" value="STEROID 5-ALPHA REDUCTASE C-TERMINAL DOMAIN-CONTAINING PROTEIN"/>
    <property type="match status" value="1"/>
</dbReference>
<accession>A0A6G0W8Z8</accession>
<gene>
    <name evidence="2" type="ORF">Ae201684_018241</name>
</gene>
<feature type="transmembrane region" description="Helical" evidence="1">
    <location>
        <begin position="210"/>
        <end position="229"/>
    </location>
</feature>
<dbReference type="Pfam" id="PF06966">
    <property type="entry name" value="DUF1295"/>
    <property type="match status" value="1"/>
</dbReference>
<keyword evidence="1" id="KW-0812">Transmembrane</keyword>
<reference evidence="2 3" key="1">
    <citation type="submission" date="2019-07" db="EMBL/GenBank/DDBJ databases">
        <title>Genomics analysis of Aphanomyces spp. identifies a new class of oomycete effector associated with host adaptation.</title>
        <authorList>
            <person name="Gaulin E."/>
        </authorList>
    </citation>
    <scope>NUCLEOTIDE SEQUENCE [LARGE SCALE GENOMIC DNA]</scope>
    <source>
        <strain evidence="2 3">ATCC 201684</strain>
    </source>
</reference>
<dbReference type="PANTHER" id="PTHR32251">
    <property type="entry name" value="3-OXO-5-ALPHA-STEROID 4-DEHYDROGENASE"/>
    <property type="match status" value="1"/>
</dbReference>
<dbReference type="AlphaFoldDB" id="A0A6G0W8Z8"/>
<dbReference type="VEuPathDB" id="FungiDB:AeMF1_002891"/>
<keyword evidence="3" id="KW-1185">Reference proteome</keyword>
<dbReference type="Proteomes" id="UP000481153">
    <property type="component" value="Unassembled WGS sequence"/>
</dbReference>
<feature type="transmembrane region" description="Helical" evidence="1">
    <location>
        <begin position="126"/>
        <end position="149"/>
    </location>
</feature>
<feature type="transmembrane region" description="Helical" evidence="1">
    <location>
        <begin position="235"/>
        <end position="254"/>
    </location>
</feature>
<keyword evidence="1" id="KW-0472">Membrane</keyword>
<feature type="transmembrane region" description="Helical" evidence="1">
    <location>
        <begin position="86"/>
        <end position="105"/>
    </location>
</feature>
<evidence type="ECO:0000313" key="3">
    <source>
        <dbReference type="Proteomes" id="UP000481153"/>
    </source>
</evidence>
<name>A0A6G0W8Z8_9STRA</name>
<evidence type="ECO:0000256" key="1">
    <source>
        <dbReference type="SAM" id="Phobius"/>
    </source>
</evidence>
<sequence>MSIVRQSAGLVAALAIGSAIAFPTHLTLYAGVSLGINWLVALVHAIPNKSELFFDITGSITFVTLSVLVAWLTFPDDSDGVALYRSLGSSLLVIVWAIRLGSFLFGRIRADGNVDSRFVEIRVLPLRFFSVFSLQALWVLICLLPVLLLQTSPQSSVVCVWDIVGPLLFVIGLTLEVTADAQKTAFRANPANKDRFITTGLWRYSRHPNYFGEILLWLGIAVLSIPQLPSLSFQLVASLSPIFSFLLLTFVSGVPQLESKGDAKWGDDKEYLAYKNGTSALVPWFPAPAPLANSGTTYGSTNAEV</sequence>
<organism evidence="2 3">
    <name type="scientific">Aphanomyces euteiches</name>
    <dbReference type="NCBI Taxonomy" id="100861"/>
    <lineage>
        <taxon>Eukaryota</taxon>
        <taxon>Sar</taxon>
        <taxon>Stramenopiles</taxon>
        <taxon>Oomycota</taxon>
        <taxon>Saprolegniomycetes</taxon>
        <taxon>Saprolegniales</taxon>
        <taxon>Verrucalvaceae</taxon>
        <taxon>Aphanomyces</taxon>
    </lineage>
</organism>
<dbReference type="EMBL" id="VJMJ01000327">
    <property type="protein sequence ID" value="KAF0722642.1"/>
    <property type="molecule type" value="Genomic_DNA"/>
</dbReference>